<dbReference type="EMBL" id="GL876975">
    <property type="protein sequence ID" value="KLU90800.1"/>
    <property type="molecule type" value="Genomic_DNA"/>
</dbReference>
<dbReference type="PANTHER" id="PTHR40132">
    <property type="entry name" value="PRE-MRNA-SPLICING FACTOR 38B"/>
    <property type="match status" value="1"/>
</dbReference>
<organism evidence="3 4">
    <name type="scientific">Magnaporthiopsis poae (strain ATCC 64411 / 73-15)</name>
    <name type="common">Kentucky bluegrass fungus</name>
    <name type="synonym">Magnaporthe poae</name>
    <dbReference type="NCBI Taxonomy" id="644358"/>
    <lineage>
        <taxon>Eukaryota</taxon>
        <taxon>Fungi</taxon>
        <taxon>Dikarya</taxon>
        <taxon>Ascomycota</taxon>
        <taxon>Pezizomycotina</taxon>
        <taxon>Sordariomycetes</taxon>
        <taxon>Sordariomycetidae</taxon>
        <taxon>Magnaporthales</taxon>
        <taxon>Magnaporthaceae</taxon>
        <taxon>Magnaporthiopsis</taxon>
    </lineage>
</organism>
<dbReference type="AlphaFoldDB" id="A0A0C4ED58"/>
<feature type="compositionally biased region" description="Basic and acidic residues" evidence="1">
    <location>
        <begin position="69"/>
        <end position="85"/>
    </location>
</feature>
<dbReference type="OMA" id="ETDNHNT"/>
<feature type="compositionally biased region" description="Basic and acidic residues" evidence="1">
    <location>
        <begin position="121"/>
        <end position="148"/>
    </location>
</feature>
<evidence type="ECO:0008006" key="5">
    <source>
        <dbReference type="Google" id="ProtNLM"/>
    </source>
</evidence>
<dbReference type="OrthoDB" id="2431475at2759"/>
<dbReference type="EnsemblFungi" id="MAPG_10651T0">
    <property type="protein sequence ID" value="MAPG_10651T0"/>
    <property type="gene ID" value="MAPG_10651"/>
</dbReference>
<feature type="compositionally biased region" description="Basic residues" evidence="1">
    <location>
        <begin position="187"/>
        <end position="196"/>
    </location>
</feature>
<dbReference type="PANTHER" id="PTHR40132:SF1">
    <property type="entry name" value="PRE-MRNA-SPLICING FACTOR 38B"/>
    <property type="match status" value="1"/>
</dbReference>
<dbReference type="Proteomes" id="UP000011715">
    <property type="component" value="Unassembled WGS sequence"/>
</dbReference>
<sequence>MMSHDFLLTDDAVAERLISEANDDPSRCPPAGLDSSRARPENKPKPNTRFLRNIIRTTNNHNAALQAKETAESQARLKELREAELRRRRTASPAPSSTRGISRHAVGHQKDDRSGGGGEVLRNERRSRDSQSDSRRRKGRDTSRSRDKDHRRHRHRSCSPDGGRSHRHQSRRERSPLRGDGGGEVRTHRHGSRHDRRARDSSRSKSPRDYGRKRLGDDEQEDSDTLDDVVGPLPPPPSRPTRGRGGTAQASGIDARFSESYDPTSDVAYLDFSAEVGSRARSGGSGGWDDVAEAFRDRRKWEAQGAERLRAAGFTDAEIQKWERGAGARPGGGGDADPDSFRWSKKGELRQWDRGKTINADGTVSTGPEWAKQSERP</sequence>
<feature type="compositionally biased region" description="Basic and acidic residues" evidence="1">
    <location>
        <begin position="197"/>
        <end position="217"/>
    </location>
</feature>
<name>A0A0C4ED58_MAGP6</name>
<reference evidence="3" key="4">
    <citation type="journal article" date="2015" name="G3 (Bethesda)">
        <title>Genome sequences of three phytopathogenic species of the Magnaporthaceae family of fungi.</title>
        <authorList>
            <person name="Okagaki L.H."/>
            <person name="Nunes C.C."/>
            <person name="Sailsbery J."/>
            <person name="Clay B."/>
            <person name="Brown D."/>
            <person name="John T."/>
            <person name="Oh Y."/>
            <person name="Young N."/>
            <person name="Fitzgerald M."/>
            <person name="Haas B.J."/>
            <person name="Zeng Q."/>
            <person name="Young S."/>
            <person name="Adiconis X."/>
            <person name="Fan L."/>
            <person name="Levin J.Z."/>
            <person name="Mitchell T.K."/>
            <person name="Okubara P.A."/>
            <person name="Farman M.L."/>
            <person name="Kohn L.M."/>
            <person name="Birren B."/>
            <person name="Ma L.-J."/>
            <person name="Dean R.A."/>
        </authorList>
    </citation>
    <scope>NUCLEOTIDE SEQUENCE</scope>
    <source>
        <strain evidence="3">ATCC 64411 / 73-15</strain>
    </source>
</reference>
<evidence type="ECO:0000313" key="2">
    <source>
        <dbReference type="EMBL" id="KLU90800.1"/>
    </source>
</evidence>
<accession>A0A0C4ED58</accession>
<feature type="region of interest" description="Disordered" evidence="1">
    <location>
        <begin position="18"/>
        <end position="262"/>
    </location>
</feature>
<keyword evidence="4" id="KW-1185">Reference proteome</keyword>
<reference evidence="3" key="5">
    <citation type="submission" date="2015-06" db="UniProtKB">
        <authorList>
            <consortium name="EnsemblFungi"/>
        </authorList>
    </citation>
    <scope>IDENTIFICATION</scope>
    <source>
        <strain evidence="3">ATCC 64411</strain>
    </source>
</reference>
<gene>
    <name evidence="2" type="ORF">MAPG_10651</name>
</gene>
<reference evidence="2" key="3">
    <citation type="submission" date="2011-03" db="EMBL/GenBank/DDBJ databases">
        <title>Annotation of Magnaporthe poae ATCC 64411.</title>
        <authorList>
            <person name="Ma L.-J."/>
            <person name="Dead R."/>
            <person name="Young S.K."/>
            <person name="Zeng Q."/>
            <person name="Gargeya S."/>
            <person name="Fitzgerald M."/>
            <person name="Haas B."/>
            <person name="Abouelleil A."/>
            <person name="Alvarado L."/>
            <person name="Arachchi H.M."/>
            <person name="Berlin A."/>
            <person name="Brown A."/>
            <person name="Chapman S.B."/>
            <person name="Chen Z."/>
            <person name="Dunbar C."/>
            <person name="Freedman E."/>
            <person name="Gearin G."/>
            <person name="Gellesch M."/>
            <person name="Goldberg J."/>
            <person name="Griggs A."/>
            <person name="Gujja S."/>
            <person name="Heiman D."/>
            <person name="Howarth C."/>
            <person name="Larson L."/>
            <person name="Lui A."/>
            <person name="MacDonald P.J.P."/>
            <person name="Mehta T."/>
            <person name="Montmayeur A."/>
            <person name="Murphy C."/>
            <person name="Neiman D."/>
            <person name="Pearson M."/>
            <person name="Priest M."/>
            <person name="Roberts A."/>
            <person name="Saif S."/>
            <person name="Shea T."/>
            <person name="Shenoy N."/>
            <person name="Sisk P."/>
            <person name="Stolte C."/>
            <person name="Sykes S."/>
            <person name="Yandava C."/>
            <person name="Wortman J."/>
            <person name="Nusbaum C."/>
            <person name="Birren B."/>
        </authorList>
    </citation>
    <scope>NUCLEOTIDE SEQUENCE</scope>
    <source>
        <strain evidence="2">ATCC 64411</strain>
    </source>
</reference>
<protein>
    <recommendedName>
        <fullName evidence="5">Pre-mRNA-splicing factor 38B</fullName>
    </recommendedName>
</protein>
<evidence type="ECO:0000256" key="1">
    <source>
        <dbReference type="SAM" id="MobiDB-lite"/>
    </source>
</evidence>
<proteinExistence type="predicted"/>
<dbReference type="EMBL" id="ADBL01002381">
    <property type="status" value="NOT_ANNOTATED_CDS"/>
    <property type="molecule type" value="Genomic_DNA"/>
</dbReference>
<feature type="compositionally biased region" description="Basic and acidic residues" evidence="1">
    <location>
        <begin position="339"/>
        <end position="356"/>
    </location>
</feature>
<feature type="compositionally biased region" description="Acidic residues" evidence="1">
    <location>
        <begin position="218"/>
        <end position="227"/>
    </location>
</feature>
<feature type="compositionally biased region" description="Basic and acidic residues" evidence="1">
    <location>
        <begin position="172"/>
        <end position="186"/>
    </location>
</feature>
<dbReference type="eggNOG" id="ENOG502S07H">
    <property type="taxonomic scope" value="Eukaryota"/>
</dbReference>
<evidence type="ECO:0000313" key="4">
    <source>
        <dbReference type="Proteomes" id="UP000011715"/>
    </source>
</evidence>
<feature type="region of interest" description="Disordered" evidence="1">
    <location>
        <begin position="320"/>
        <end position="377"/>
    </location>
</feature>
<dbReference type="EMBL" id="ADBL01002380">
    <property type="status" value="NOT_ANNOTATED_CDS"/>
    <property type="molecule type" value="Genomic_DNA"/>
</dbReference>
<dbReference type="VEuPathDB" id="FungiDB:MAPG_10651"/>
<reference evidence="2" key="2">
    <citation type="submission" date="2010-05" db="EMBL/GenBank/DDBJ databases">
        <title>The Genome Sequence of Magnaporthe poae strain ATCC 64411.</title>
        <authorList>
            <consortium name="The Broad Institute Genome Sequencing Platform"/>
            <consortium name="Broad Institute Genome Sequencing Center for Infectious Disease"/>
            <person name="Ma L.-J."/>
            <person name="Dead R."/>
            <person name="Young S."/>
            <person name="Zeng Q."/>
            <person name="Koehrsen M."/>
            <person name="Alvarado L."/>
            <person name="Berlin A."/>
            <person name="Chapman S.B."/>
            <person name="Chen Z."/>
            <person name="Freedman E."/>
            <person name="Gellesch M."/>
            <person name="Goldberg J."/>
            <person name="Griggs A."/>
            <person name="Gujja S."/>
            <person name="Heilman E.R."/>
            <person name="Heiman D."/>
            <person name="Hepburn T."/>
            <person name="Howarth C."/>
            <person name="Jen D."/>
            <person name="Larson L."/>
            <person name="Mehta T."/>
            <person name="Neiman D."/>
            <person name="Pearson M."/>
            <person name="Roberts A."/>
            <person name="Saif S."/>
            <person name="Shea T."/>
            <person name="Shenoy N."/>
            <person name="Sisk P."/>
            <person name="Stolte C."/>
            <person name="Sykes S."/>
            <person name="Walk T."/>
            <person name="White J."/>
            <person name="Yandava C."/>
            <person name="Haas B."/>
            <person name="Nusbaum C."/>
            <person name="Birren B."/>
        </authorList>
    </citation>
    <scope>NUCLEOTIDE SEQUENCE</scope>
    <source>
        <strain evidence="2">ATCC 64411</strain>
    </source>
</reference>
<evidence type="ECO:0000313" key="3">
    <source>
        <dbReference type="EnsemblFungi" id="MAPG_10651T0"/>
    </source>
</evidence>
<dbReference type="STRING" id="644358.A0A0C4ED58"/>
<reference evidence="4" key="1">
    <citation type="submission" date="2010-05" db="EMBL/GenBank/DDBJ databases">
        <title>The genome sequence of Magnaporthe poae strain ATCC 64411.</title>
        <authorList>
            <person name="Ma L.-J."/>
            <person name="Dead R."/>
            <person name="Young S."/>
            <person name="Zeng Q."/>
            <person name="Koehrsen M."/>
            <person name="Alvarado L."/>
            <person name="Berlin A."/>
            <person name="Chapman S.B."/>
            <person name="Chen Z."/>
            <person name="Freedman E."/>
            <person name="Gellesch M."/>
            <person name="Goldberg J."/>
            <person name="Griggs A."/>
            <person name="Gujja S."/>
            <person name="Heilman E.R."/>
            <person name="Heiman D."/>
            <person name="Hepburn T."/>
            <person name="Howarth C."/>
            <person name="Jen D."/>
            <person name="Larson L."/>
            <person name="Mehta T."/>
            <person name="Neiman D."/>
            <person name="Pearson M."/>
            <person name="Roberts A."/>
            <person name="Saif S."/>
            <person name="Shea T."/>
            <person name="Shenoy N."/>
            <person name="Sisk P."/>
            <person name="Stolte C."/>
            <person name="Sykes S."/>
            <person name="Walk T."/>
            <person name="White J."/>
            <person name="Yandava C."/>
            <person name="Haas B."/>
            <person name="Nusbaum C."/>
            <person name="Birren B."/>
        </authorList>
    </citation>
    <scope>NUCLEOTIDE SEQUENCE [LARGE SCALE GENOMIC DNA]</scope>
    <source>
        <strain evidence="4">ATCC 64411 / 73-15</strain>
    </source>
</reference>